<gene>
    <name evidence="2" type="ORF">J4G43_033030</name>
    <name evidence="1" type="ORF">J4G43_34985</name>
</gene>
<reference evidence="2 3" key="2">
    <citation type="journal article" date="2022" name="Int. J. Syst. Evol. Microbiol.">
        <title>Strains of Bradyrhizobium barranii sp. nov. associated with legumes native to Canada are symbionts of soybeans and belong to different subspecies (subsp. barranii subsp. nov. and subsp. apii subsp. nov.) and symbiovars (sv. glycinearum and sv. septentrionale).</title>
        <authorList>
            <person name="Bromfield E.S.P."/>
            <person name="Cloutier S."/>
            <person name="Wasai-Hara S."/>
            <person name="Minamisawa K."/>
        </authorList>
    </citation>
    <scope>NUCLEOTIDE SEQUENCE [LARGE SCALE GENOMIC DNA]</scope>
    <source>
        <strain evidence="2 3">144S4</strain>
    </source>
</reference>
<dbReference type="RefSeq" id="WP_208087489.1">
    <property type="nucleotide sequence ID" value="NZ_CP086136.1"/>
</dbReference>
<sequence>MSAAPAPAADLDPYACFGGARYVAMGTGFQCADLPAFCAGARVLLAEAGGNEAAAEKLARSRGHGRLSIALAHRFCK</sequence>
<name>A0A939S3T2_9BRAD</name>
<organism evidence="1">
    <name type="scientific">Bradyrhizobium barranii subsp. barranii</name>
    <dbReference type="NCBI Taxonomy" id="2823807"/>
    <lineage>
        <taxon>Bacteria</taxon>
        <taxon>Pseudomonadati</taxon>
        <taxon>Pseudomonadota</taxon>
        <taxon>Alphaproteobacteria</taxon>
        <taxon>Hyphomicrobiales</taxon>
        <taxon>Nitrobacteraceae</taxon>
        <taxon>Bradyrhizobium</taxon>
        <taxon>Bradyrhizobium barranii</taxon>
    </lineage>
</organism>
<dbReference type="KEGG" id="bban:J4G43_033030"/>
<dbReference type="EMBL" id="CP086136">
    <property type="protein sequence ID" value="UEM09517.1"/>
    <property type="molecule type" value="Genomic_DNA"/>
</dbReference>
<evidence type="ECO:0000313" key="3">
    <source>
        <dbReference type="Proteomes" id="UP000664702"/>
    </source>
</evidence>
<dbReference type="EMBL" id="JAGEMI010000001">
    <property type="protein sequence ID" value="MBO1865914.1"/>
    <property type="molecule type" value="Genomic_DNA"/>
</dbReference>
<proteinExistence type="predicted"/>
<dbReference type="AlphaFoldDB" id="A0A939S3T2"/>
<reference evidence="1" key="1">
    <citation type="submission" date="2021-03" db="EMBL/GenBank/DDBJ databases">
        <title>Whole Genome Sequence of Bradyrhizobium sp. Strain 144S4.</title>
        <authorList>
            <person name="Bromfield E.S.P."/>
            <person name="Cloutier S."/>
        </authorList>
    </citation>
    <scope>NUCLEOTIDE SEQUENCE [LARGE SCALE GENOMIC DNA]</scope>
    <source>
        <strain evidence="1">144S4</strain>
    </source>
</reference>
<dbReference type="Proteomes" id="UP000664702">
    <property type="component" value="Chromosome"/>
</dbReference>
<accession>A0A939S3T2</accession>
<evidence type="ECO:0000313" key="1">
    <source>
        <dbReference type="EMBL" id="MBO1865914.1"/>
    </source>
</evidence>
<evidence type="ECO:0000313" key="2">
    <source>
        <dbReference type="EMBL" id="UEM09517.1"/>
    </source>
</evidence>
<protein>
    <submittedName>
        <fullName evidence="1">Uncharacterized protein</fullName>
    </submittedName>
</protein>